<sequence length="370" mass="40502">MSRCWALVTNEASGYMKFGQLVWQMLRCPNVYTKMTFTQFMRGTFGLLHEAITNKGLTCEQVAEAACGKGNFHALEGQVAIITGASNGLGLENARVLMKYGCHVIWAVRNPAKAEQALKTLEAAEGKFSGKATILKVDISDLTTVKPFVTAFLKLGLPLHKLILNAGIMAPLQWEASAQGYESMFATNNLGHFLMTELLLPKLDETAKTSQVRIVILSSMGASMCDGIDISKVPVPKEEYHELADYNVTKAFDSFHARGLQKKYAGTNIFATCVHPGLIGTGLLDRNPGLGQLFYTSVTFAPFRKSVLTGSATTMYCALGPEIPEQVKQGFFFYYNCRPQYSSGISKPGVADHLVDAAEQLQLKLVKPFM</sequence>
<evidence type="ECO:0000256" key="2">
    <source>
        <dbReference type="ARBA" id="ARBA00022857"/>
    </source>
</evidence>
<dbReference type="PANTHER" id="PTHR24320:SF282">
    <property type="entry name" value="WW DOMAIN-CONTAINING OXIDOREDUCTASE"/>
    <property type="match status" value="1"/>
</dbReference>
<protein>
    <recommendedName>
        <fullName evidence="5">Protochlorophyllide reductase</fullName>
    </recommendedName>
</protein>
<accession>A0A6U6XTE8</accession>
<dbReference type="AlphaFoldDB" id="A0A6U6XTE8"/>
<keyword evidence="3" id="KW-0560">Oxidoreductase</keyword>
<evidence type="ECO:0000256" key="3">
    <source>
        <dbReference type="ARBA" id="ARBA00023002"/>
    </source>
</evidence>
<dbReference type="GO" id="GO:0016491">
    <property type="term" value="F:oxidoreductase activity"/>
    <property type="evidence" value="ECO:0007669"/>
    <property type="project" value="UniProtKB-KW"/>
</dbReference>
<dbReference type="Gene3D" id="3.40.50.720">
    <property type="entry name" value="NAD(P)-binding Rossmann-like Domain"/>
    <property type="match status" value="1"/>
</dbReference>
<dbReference type="PANTHER" id="PTHR24320">
    <property type="entry name" value="RETINOL DEHYDROGENASE"/>
    <property type="match status" value="1"/>
</dbReference>
<name>A0A6U6XTE8_9DINO</name>
<dbReference type="PRINTS" id="PR00081">
    <property type="entry name" value="GDHRDH"/>
</dbReference>
<organism evidence="4">
    <name type="scientific">Zooxanthella nutricula</name>
    <dbReference type="NCBI Taxonomy" id="1333877"/>
    <lineage>
        <taxon>Eukaryota</taxon>
        <taxon>Sar</taxon>
        <taxon>Alveolata</taxon>
        <taxon>Dinophyceae</taxon>
        <taxon>Peridiniales</taxon>
        <taxon>Peridiniales incertae sedis</taxon>
        <taxon>Zooxanthella</taxon>
    </lineage>
</organism>
<dbReference type="Pfam" id="PF00106">
    <property type="entry name" value="adh_short"/>
    <property type="match status" value="1"/>
</dbReference>
<keyword evidence="2" id="KW-0521">NADP</keyword>
<dbReference type="InterPro" id="IPR002347">
    <property type="entry name" value="SDR_fam"/>
</dbReference>
<dbReference type="EMBL" id="HBGW01104443">
    <property type="protein sequence ID" value="CAD9648182.1"/>
    <property type="molecule type" value="Transcribed_RNA"/>
</dbReference>
<evidence type="ECO:0000256" key="1">
    <source>
        <dbReference type="ARBA" id="ARBA00006484"/>
    </source>
</evidence>
<gene>
    <name evidence="4" type="ORF">BRAN1462_LOCUS66004</name>
</gene>
<proteinExistence type="inferred from homology"/>
<evidence type="ECO:0008006" key="5">
    <source>
        <dbReference type="Google" id="ProtNLM"/>
    </source>
</evidence>
<reference evidence="4" key="1">
    <citation type="submission" date="2021-01" db="EMBL/GenBank/DDBJ databases">
        <authorList>
            <person name="Corre E."/>
            <person name="Pelletier E."/>
            <person name="Niang G."/>
            <person name="Scheremetjew M."/>
            <person name="Finn R."/>
            <person name="Kale V."/>
            <person name="Holt S."/>
            <person name="Cochrane G."/>
            <person name="Meng A."/>
            <person name="Brown T."/>
            <person name="Cohen L."/>
        </authorList>
    </citation>
    <scope>NUCLEOTIDE SEQUENCE</scope>
    <source>
        <strain evidence="4">RCC3387</strain>
    </source>
</reference>
<comment type="similarity">
    <text evidence="1">Belongs to the short-chain dehydrogenases/reductases (SDR) family.</text>
</comment>
<dbReference type="SUPFAM" id="SSF51735">
    <property type="entry name" value="NAD(P)-binding Rossmann-fold domains"/>
    <property type="match status" value="1"/>
</dbReference>
<dbReference type="InterPro" id="IPR036291">
    <property type="entry name" value="NAD(P)-bd_dom_sf"/>
</dbReference>
<evidence type="ECO:0000313" key="4">
    <source>
        <dbReference type="EMBL" id="CAD9648182.1"/>
    </source>
</evidence>